<dbReference type="EMBL" id="LAVV01009157">
    <property type="protein sequence ID" value="KNZ51112.1"/>
    <property type="molecule type" value="Genomic_DNA"/>
</dbReference>
<protein>
    <submittedName>
        <fullName evidence="1">Uncharacterized protein</fullName>
    </submittedName>
</protein>
<sequence>MESKIPLIPLSHVAVCQVRIRKYVCGASLMRDHSGSTKTFHEHLLKKHNLVDPKSNKKLHKTQTNISKLLNNAKLIPKM</sequence>
<reference evidence="1 2" key="1">
    <citation type="submission" date="2015-08" db="EMBL/GenBank/DDBJ databases">
        <title>Next Generation Sequencing and Analysis of the Genome of Puccinia sorghi L Schw, the Causal Agent of Maize Common Rust.</title>
        <authorList>
            <person name="Rochi L."/>
            <person name="Burguener G."/>
            <person name="Darino M."/>
            <person name="Turjanski A."/>
            <person name="Kreff E."/>
            <person name="Dieguez M.J."/>
            <person name="Sacco F."/>
        </authorList>
    </citation>
    <scope>NUCLEOTIDE SEQUENCE [LARGE SCALE GENOMIC DNA]</scope>
    <source>
        <strain evidence="1 2">RO10H11247</strain>
    </source>
</reference>
<evidence type="ECO:0000313" key="1">
    <source>
        <dbReference type="EMBL" id="KNZ51112.1"/>
    </source>
</evidence>
<accession>A0A0L6US81</accession>
<dbReference type="AlphaFoldDB" id="A0A0L6US81"/>
<dbReference type="Proteomes" id="UP000037035">
    <property type="component" value="Unassembled WGS sequence"/>
</dbReference>
<comment type="caution">
    <text evidence="1">The sequence shown here is derived from an EMBL/GenBank/DDBJ whole genome shotgun (WGS) entry which is preliminary data.</text>
</comment>
<gene>
    <name evidence="1" type="ORF">VP01_408g1</name>
</gene>
<keyword evidence="2" id="KW-1185">Reference proteome</keyword>
<organism evidence="1 2">
    <name type="scientific">Puccinia sorghi</name>
    <dbReference type="NCBI Taxonomy" id="27349"/>
    <lineage>
        <taxon>Eukaryota</taxon>
        <taxon>Fungi</taxon>
        <taxon>Dikarya</taxon>
        <taxon>Basidiomycota</taxon>
        <taxon>Pucciniomycotina</taxon>
        <taxon>Pucciniomycetes</taxon>
        <taxon>Pucciniales</taxon>
        <taxon>Pucciniaceae</taxon>
        <taxon>Puccinia</taxon>
    </lineage>
</organism>
<name>A0A0L6US81_9BASI</name>
<dbReference type="VEuPathDB" id="FungiDB:VP01_408g1"/>
<evidence type="ECO:0000313" key="2">
    <source>
        <dbReference type="Proteomes" id="UP000037035"/>
    </source>
</evidence>
<proteinExistence type="predicted"/>